<name>A0ABQ6JUD4_9MICO</name>
<dbReference type="EMBL" id="BSVA01000001">
    <property type="protein sequence ID" value="GMA90276.1"/>
    <property type="molecule type" value="Genomic_DNA"/>
</dbReference>
<accession>A0ABQ6JUD4</accession>
<comment type="caution">
    <text evidence="2">The sequence shown here is derived from an EMBL/GenBank/DDBJ whole genome shotgun (WGS) entry which is preliminary data.</text>
</comment>
<dbReference type="Proteomes" id="UP001157069">
    <property type="component" value="Unassembled WGS sequence"/>
</dbReference>
<keyword evidence="3" id="KW-1185">Reference proteome</keyword>
<proteinExistence type="inferred from homology"/>
<dbReference type="InterPro" id="IPR036165">
    <property type="entry name" value="YefM-like_sf"/>
</dbReference>
<protein>
    <recommendedName>
        <fullName evidence="4">Antitoxin</fullName>
    </recommendedName>
</protein>
<evidence type="ECO:0000313" key="2">
    <source>
        <dbReference type="EMBL" id="GMA90276.1"/>
    </source>
</evidence>
<dbReference type="SUPFAM" id="SSF143120">
    <property type="entry name" value="YefM-like"/>
    <property type="match status" value="1"/>
</dbReference>
<reference evidence="3" key="1">
    <citation type="journal article" date="2019" name="Int. J. Syst. Evol. Microbiol.">
        <title>The Global Catalogue of Microorganisms (GCM) 10K type strain sequencing project: providing services to taxonomists for standard genome sequencing and annotation.</title>
        <authorList>
            <consortium name="The Broad Institute Genomics Platform"/>
            <consortium name="The Broad Institute Genome Sequencing Center for Infectious Disease"/>
            <person name="Wu L."/>
            <person name="Ma J."/>
        </authorList>
    </citation>
    <scope>NUCLEOTIDE SEQUENCE [LARGE SCALE GENOMIC DNA]</scope>
    <source>
        <strain evidence="3">NBRC 108755</strain>
    </source>
</reference>
<gene>
    <name evidence="2" type="ORF">GCM10025869_08050</name>
</gene>
<evidence type="ECO:0000313" key="3">
    <source>
        <dbReference type="Proteomes" id="UP001157069"/>
    </source>
</evidence>
<comment type="similarity">
    <text evidence="1">Belongs to the phD/YefM antitoxin family.</text>
</comment>
<evidence type="ECO:0000256" key="1">
    <source>
        <dbReference type="ARBA" id="ARBA00009981"/>
    </source>
</evidence>
<dbReference type="NCBIfam" id="TIGR01552">
    <property type="entry name" value="phd_fam"/>
    <property type="match status" value="1"/>
</dbReference>
<sequence>MLHASGAFAFSYVDGEEHRDLALRKMMRKISRMKVDTRDIRAASQVARNFGQVTDEVEAGRMIVVVRNNTPVGVLAPVSLVDRLDAVDEREEDLRLLGLALVRLNTSSGDLVELDELAAELGVELHDDVDPDAA</sequence>
<organism evidence="2 3">
    <name type="scientific">Homoserinibacter gongjuensis</name>
    <dbReference type="NCBI Taxonomy" id="1162968"/>
    <lineage>
        <taxon>Bacteria</taxon>
        <taxon>Bacillati</taxon>
        <taxon>Actinomycetota</taxon>
        <taxon>Actinomycetes</taxon>
        <taxon>Micrococcales</taxon>
        <taxon>Microbacteriaceae</taxon>
        <taxon>Homoserinibacter</taxon>
    </lineage>
</organism>
<evidence type="ECO:0008006" key="4">
    <source>
        <dbReference type="Google" id="ProtNLM"/>
    </source>
</evidence>